<dbReference type="GO" id="GO:0016020">
    <property type="term" value="C:membrane"/>
    <property type="evidence" value="ECO:0007669"/>
    <property type="project" value="UniProtKB-SubCell"/>
</dbReference>
<reference evidence="15" key="1">
    <citation type="submission" date="2020-07" db="EMBL/GenBank/DDBJ databases">
        <title>A long reads based de novo assembly of the rainbow trout Arlee double haploid line genome.</title>
        <authorList>
            <person name="Gao G."/>
            <person name="Palti Y."/>
        </authorList>
    </citation>
    <scope>NUCLEOTIDE SEQUENCE [LARGE SCALE GENOMIC DNA]</scope>
</reference>
<dbReference type="Pfam" id="PF00001">
    <property type="entry name" value="7tm_1"/>
    <property type="match status" value="1"/>
</dbReference>
<dbReference type="InterPro" id="IPR017452">
    <property type="entry name" value="GPCR_Rhodpsn_7TM"/>
</dbReference>
<reference evidence="15" key="2">
    <citation type="submission" date="2025-08" db="UniProtKB">
        <authorList>
            <consortium name="Ensembl"/>
        </authorList>
    </citation>
    <scope>IDENTIFICATION</scope>
</reference>
<evidence type="ECO:0000313" key="15">
    <source>
        <dbReference type="Ensembl" id="ENSOMYP00000111292.1"/>
    </source>
</evidence>
<feature type="domain" description="G-protein coupled receptors family 1 profile" evidence="14">
    <location>
        <begin position="220"/>
        <end position="398"/>
    </location>
</feature>
<dbReference type="PROSITE" id="PS50262">
    <property type="entry name" value="G_PROTEIN_RECEP_F1_2"/>
    <property type="match status" value="1"/>
</dbReference>
<dbReference type="InterPro" id="IPR027430">
    <property type="entry name" value="Retinal_BS"/>
</dbReference>
<dbReference type="GO" id="GO:0007602">
    <property type="term" value="P:phototransduction"/>
    <property type="evidence" value="ECO:0007669"/>
    <property type="project" value="UniProtKB-KW"/>
</dbReference>
<evidence type="ECO:0000256" key="6">
    <source>
        <dbReference type="ARBA" id="ARBA00022989"/>
    </source>
</evidence>
<dbReference type="InterPro" id="IPR000276">
    <property type="entry name" value="GPCR_Rhodpsn"/>
</dbReference>
<evidence type="ECO:0000256" key="10">
    <source>
        <dbReference type="ARBA" id="ARBA00023170"/>
    </source>
</evidence>
<keyword evidence="11 12" id="KW-0807">Transducer</keyword>
<keyword evidence="6 13" id="KW-1133">Transmembrane helix</keyword>
<organism evidence="15 16">
    <name type="scientific">Oncorhynchus mykiss</name>
    <name type="common">Rainbow trout</name>
    <name type="synonym">Salmo gairdneri</name>
    <dbReference type="NCBI Taxonomy" id="8022"/>
    <lineage>
        <taxon>Eukaryota</taxon>
        <taxon>Metazoa</taxon>
        <taxon>Chordata</taxon>
        <taxon>Craniata</taxon>
        <taxon>Vertebrata</taxon>
        <taxon>Euteleostomi</taxon>
        <taxon>Actinopterygii</taxon>
        <taxon>Neopterygii</taxon>
        <taxon>Teleostei</taxon>
        <taxon>Protacanthopterygii</taxon>
        <taxon>Salmoniformes</taxon>
        <taxon>Salmonidae</taxon>
        <taxon>Salmoninae</taxon>
        <taxon>Oncorhynchus</taxon>
    </lineage>
</organism>
<name>A0A8K9ULZ5_ONCMY</name>
<keyword evidence="16" id="KW-1185">Reference proteome</keyword>
<keyword evidence="4 12" id="KW-0812">Transmembrane</keyword>
<dbReference type="Gene3D" id="1.20.1070.10">
    <property type="entry name" value="Rhodopsin 7-helix transmembrane proteins"/>
    <property type="match status" value="1"/>
</dbReference>
<comment type="similarity">
    <text evidence="12">Belongs to the G-protein coupled receptor 1 family.</text>
</comment>
<evidence type="ECO:0000256" key="2">
    <source>
        <dbReference type="ARBA" id="ARBA00022543"/>
    </source>
</evidence>
<dbReference type="PRINTS" id="PR00237">
    <property type="entry name" value="GPCRRHODOPSN"/>
</dbReference>
<dbReference type="FunFam" id="1.20.1070.10:FF:000197">
    <property type="entry name" value="Teleost multiple tissue opsin 2b"/>
    <property type="match status" value="1"/>
</dbReference>
<keyword evidence="7" id="KW-0157">Chromophore</keyword>
<dbReference type="GO" id="GO:0004930">
    <property type="term" value="F:G protein-coupled receptor activity"/>
    <property type="evidence" value="ECO:0007669"/>
    <property type="project" value="UniProtKB-KW"/>
</dbReference>
<gene>
    <name evidence="15" type="primary">tmtops2b</name>
</gene>
<keyword evidence="9 13" id="KW-0472">Membrane</keyword>
<feature type="transmembrane region" description="Helical" evidence="13">
    <location>
        <begin position="374"/>
        <end position="400"/>
    </location>
</feature>
<evidence type="ECO:0000256" key="3">
    <source>
        <dbReference type="ARBA" id="ARBA00022606"/>
    </source>
</evidence>
<reference evidence="15" key="3">
    <citation type="submission" date="2025-09" db="UniProtKB">
        <authorList>
            <consortium name="Ensembl"/>
        </authorList>
    </citation>
    <scope>IDENTIFICATION</scope>
</reference>
<keyword evidence="5" id="KW-0681">Retinal protein</keyword>
<dbReference type="GeneTree" id="ENSGT01150000286935"/>
<dbReference type="PROSITE" id="PS00237">
    <property type="entry name" value="G_PROTEIN_RECEP_F1_1"/>
    <property type="match status" value="1"/>
</dbReference>
<dbReference type="PANTHER" id="PTHR24240">
    <property type="entry name" value="OPSIN"/>
    <property type="match status" value="1"/>
</dbReference>
<evidence type="ECO:0000256" key="7">
    <source>
        <dbReference type="ARBA" id="ARBA00022991"/>
    </source>
</evidence>
<evidence type="ECO:0000313" key="16">
    <source>
        <dbReference type="Proteomes" id="UP000694395"/>
    </source>
</evidence>
<keyword evidence="10 12" id="KW-0675">Receptor</keyword>
<comment type="subcellular location">
    <subcellularLocation>
        <location evidence="1">Membrane</location>
        <topology evidence="1">Multi-pass membrane protein</topology>
    </subcellularLocation>
</comment>
<accession>A0A8K9ULZ5</accession>
<sequence>MSLSFFPPSLPPNVSLLLPSLTTTQCLSPSSLPHYHPMSLSFFPPSLPPNVSLLLPSLTTTQCLSPSSLPHYHPMSLSFFPPSLPPNVSLLLPSLTTTQCLSPSSLPHYHPMSLSFFPPSLPPNVSLLLPSLTTTQCLSPSSLPHYHPMSLSFVPPSLPPNVSLLLPSLTTSQCLSPSSLPHYHPMSLSFSFSLPLLLPLFLLLPFSSPPLISLPSPGIVSLISLVVLSYDRYSTLTVYNKRGPDYRKPLLAVGGSWLYSLIWTVPPLLGWSSYDLEGAGTSCSVSWTLRTAQSHAYIICLFVFCLGLPIVIMVYCYCRLLWAVKQVGKIRKTAARRREHHILFMVLTTVVCYILCWMPYGVVAMMATFGRPGIITPVAAVVPSLLAKSSTVINPIIYILMNKQFYRCFLILFRCDRRSTENGLSSMPSKTTVIQLNRRVYSNTVACTAQVSTGIHNHGCSTPATERNNPPEVTS</sequence>
<dbReference type="Proteomes" id="UP000694395">
    <property type="component" value="Chromosome 3"/>
</dbReference>
<evidence type="ECO:0000256" key="4">
    <source>
        <dbReference type="ARBA" id="ARBA00022692"/>
    </source>
</evidence>
<feature type="transmembrane region" description="Helical" evidence="13">
    <location>
        <begin position="296"/>
        <end position="322"/>
    </location>
</feature>
<evidence type="ECO:0000256" key="5">
    <source>
        <dbReference type="ARBA" id="ARBA00022925"/>
    </source>
</evidence>
<feature type="transmembrane region" description="Helical" evidence="13">
    <location>
        <begin position="212"/>
        <end position="230"/>
    </location>
</feature>
<proteinExistence type="inferred from homology"/>
<keyword evidence="3" id="KW-0716">Sensory transduction</keyword>
<dbReference type="GO" id="GO:0009881">
    <property type="term" value="F:photoreceptor activity"/>
    <property type="evidence" value="ECO:0007669"/>
    <property type="project" value="UniProtKB-KW"/>
</dbReference>
<evidence type="ECO:0000256" key="12">
    <source>
        <dbReference type="RuleBase" id="RU000688"/>
    </source>
</evidence>
<dbReference type="InterPro" id="IPR050125">
    <property type="entry name" value="GPCR_opsins"/>
</dbReference>
<evidence type="ECO:0000256" key="13">
    <source>
        <dbReference type="SAM" id="Phobius"/>
    </source>
</evidence>
<keyword evidence="2" id="KW-0600">Photoreceptor protein</keyword>
<dbReference type="Ensembl" id="ENSOMYT00000155956.1">
    <property type="protein sequence ID" value="ENSOMYP00000111292.1"/>
    <property type="gene ID" value="ENSOMYG00000007022.2"/>
</dbReference>
<dbReference type="SUPFAM" id="SSF81321">
    <property type="entry name" value="Family A G protein-coupled receptor-like"/>
    <property type="match status" value="1"/>
</dbReference>
<feature type="transmembrane region" description="Helical" evidence="13">
    <location>
        <begin position="342"/>
        <end position="362"/>
    </location>
</feature>
<evidence type="ECO:0000256" key="1">
    <source>
        <dbReference type="ARBA" id="ARBA00004141"/>
    </source>
</evidence>
<dbReference type="PROSITE" id="PS00238">
    <property type="entry name" value="OPSIN"/>
    <property type="match status" value="1"/>
</dbReference>
<dbReference type="AlphaFoldDB" id="A0A8K9ULZ5"/>
<feature type="transmembrane region" description="Helical" evidence="13">
    <location>
        <begin position="250"/>
        <end position="269"/>
    </location>
</feature>
<keyword evidence="8 12" id="KW-0297">G-protein coupled receptor</keyword>
<evidence type="ECO:0000256" key="11">
    <source>
        <dbReference type="ARBA" id="ARBA00023224"/>
    </source>
</evidence>
<evidence type="ECO:0000256" key="8">
    <source>
        <dbReference type="ARBA" id="ARBA00023040"/>
    </source>
</evidence>
<protein>
    <submittedName>
        <fullName evidence="15">Teleost multiple tissue opsin 2b</fullName>
    </submittedName>
</protein>
<evidence type="ECO:0000256" key="9">
    <source>
        <dbReference type="ARBA" id="ARBA00023136"/>
    </source>
</evidence>
<evidence type="ECO:0000259" key="14">
    <source>
        <dbReference type="PROSITE" id="PS50262"/>
    </source>
</evidence>